<evidence type="ECO:0000256" key="1">
    <source>
        <dbReference type="ARBA" id="ARBA00001947"/>
    </source>
</evidence>
<comment type="similarity">
    <text evidence="3">Belongs to the PTPS family. QueD subfamily.</text>
</comment>
<evidence type="ECO:0000313" key="12">
    <source>
        <dbReference type="Proteomes" id="UP000808337"/>
    </source>
</evidence>
<protein>
    <recommendedName>
        <fullName evidence="5">6-carboxy-5,6,7,8-tetrahydropterin synthase</fullName>
        <ecNumber evidence="4">4.1.2.50</ecNumber>
    </recommendedName>
    <alternativeName>
        <fullName evidence="9">Queuosine biosynthesis protein QueD</fullName>
    </alternativeName>
</protein>
<dbReference type="Gene3D" id="3.30.479.10">
    <property type="entry name" value="6-pyruvoyl tetrahydropterin synthase/QueD"/>
    <property type="match status" value="1"/>
</dbReference>
<evidence type="ECO:0000256" key="8">
    <source>
        <dbReference type="ARBA" id="ARBA00023239"/>
    </source>
</evidence>
<keyword evidence="8" id="KW-0456">Lyase</keyword>
<comment type="caution">
    <text evidence="11">The sequence shown here is derived from an EMBL/GenBank/DDBJ whole genome shotgun (WGS) entry which is preliminary data.</text>
</comment>
<evidence type="ECO:0000313" key="11">
    <source>
        <dbReference type="EMBL" id="MBK9984879.1"/>
    </source>
</evidence>
<sequence length="138" mass="15933">MSYPVSIYRMAHFNAAHQLAVPSWSAERNNETFGKCANPNFHGHNYEVEVRVTGHVDPETGILINLKDLKVIIEKEVEDRFDHKNLNLDCPEFIERIPTVENICIVIHEILRPHIPSDLDLGIRLYETPRNFAEYPGK</sequence>
<dbReference type="GO" id="GO:0070497">
    <property type="term" value="F:6-carboxytetrahydropterin synthase activity"/>
    <property type="evidence" value="ECO:0007669"/>
    <property type="project" value="UniProtKB-EC"/>
</dbReference>
<evidence type="ECO:0000256" key="4">
    <source>
        <dbReference type="ARBA" id="ARBA00012982"/>
    </source>
</evidence>
<name>A0A9D7XPT8_9BACT</name>
<evidence type="ECO:0000256" key="7">
    <source>
        <dbReference type="ARBA" id="ARBA00022833"/>
    </source>
</evidence>
<accession>A0A9D7XPT8</accession>
<evidence type="ECO:0000256" key="2">
    <source>
        <dbReference type="ARBA" id="ARBA00005061"/>
    </source>
</evidence>
<evidence type="ECO:0000256" key="10">
    <source>
        <dbReference type="ARBA" id="ARBA00048807"/>
    </source>
</evidence>
<dbReference type="PANTHER" id="PTHR12589">
    <property type="entry name" value="PYRUVOYL TETRAHYDROBIOPTERIN SYNTHASE"/>
    <property type="match status" value="1"/>
</dbReference>
<dbReference type="InterPro" id="IPR007115">
    <property type="entry name" value="6-PTP_synth/QueD"/>
</dbReference>
<dbReference type="EMBL" id="JADKGY010000032">
    <property type="protein sequence ID" value="MBK9984879.1"/>
    <property type="molecule type" value="Genomic_DNA"/>
</dbReference>
<dbReference type="SUPFAM" id="SSF55620">
    <property type="entry name" value="Tetrahydrobiopterin biosynthesis enzymes-like"/>
    <property type="match status" value="1"/>
</dbReference>
<dbReference type="Proteomes" id="UP000808337">
    <property type="component" value="Unassembled WGS sequence"/>
</dbReference>
<reference evidence="11 12" key="1">
    <citation type="submission" date="2020-10" db="EMBL/GenBank/DDBJ databases">
        <title>Connecting structure to function with the recovery of over 1000 high-quality activated sludge metagenome-assembled genomes encoding full-length rRNA genes using long-read sequencing.</title>
        <authorList>
            <person name="Singleton C.M."/>
            <person name="Petriglieri F."/>
            <person name="Kristensen J.M."/>
            <person name="Kirkegaard R.H."/>
            <person name="Michaelsen T.Y."/>
            <person name="Andersen M.H."/>
            <person name="Karst S.M."/>
            <person name="Dueholm M.S."/>
            <person name="Nielsen P.H."/>
            <person name="Albertsen M."/>
        </authorList>
    </citation>
    <scope>NUCLEOTIDE SEQUENCE [LARGE SCALE GENOMIC DNA]</scope>
    <source>
        <strain evidence="11">Ribe_18-Q3-R11-54_MAXAC.273</strain>
    </source>
</reference>
<gene>
    <name evidence="11" type="ORF">IPP15_21375</name>
</gene>
<keyword evidence="6" id="KW-0479">Metal-binding</keyword>
<evidence type="ECO:0000256" key="5">
    <source>
        <dbReference type="ARBA" id="ARBA00018141"/>
    </source>
</evidence>
<dbReference type="FunFam" id="3.30.479.10:FF:000003">
    <property type="entry name" value="6-pyruvoyl tetrahydrobiopterin synthase"/>
    <property type="match status" value="1"/>
</dbReference>
<dbReference type="InterPro" id="IPR038418">
    <property type="entry name" value="6-PTP_synth/QueD_sf"/>
</dbReference>
<evidence type="ECO:0000256" key="3">
    <source>
        <dbReference type="ARBA" id="ARBA00008900"/>
    </source>
</evidence>
<evidence type="ECO:0000256" key="6">
    <source>
        <dbReference type="ARBA" id="ARBA00022723"/>
    </source>
</evidence>
<dbReference type="EC" id="4.1.2.50" evidence="4"/>
<comment type="pathway">
    <text evidence="2">Purine metabolism; 7-cyano-7-deazaguanine biosynthesis.</text>
</comment>
<dbReference type="Pfam" id="PF01242">
    <property type="entry name" value="PTPS"/>
    <property type="match status" value="1"/>
</dbReference>
<comment type="cofactor">
    <cofactor evidence="1">
        <name>Zn(2+)</name>
        <dbReference type="ChEBI" id="CHEBI:29105"/>
    </cofactor>
</comment>
<dbReference type="PANTHER" id="PTHR12589:SF7">
    <property type="entry name" value="6-PYRUVOYL TETRAHYDROBIOPTERIN SYNTHASE"/>
    <property type="match status" value="1"/>
</dbReference>
<proteinExistence type="inferred from homology"/>
<dbReference type="GO" id="GO:0046872">
    <property type="term" value="F:metal ion binding"/>
    <property type="evidence" value="ECO:0007669"/>
    <property type="project" value="UniProtKB-KW"/>
</dbReference>
<organism evidence="11 12">
    <name type="scientific">Candidatus Opimibacter skivensis</name>
    <dbReference type="NCBI Taxonomy" id="2982028"/>
    <lineage>
        <taxon>Bacteria</taxon>
        <taxon>Pseudomonadati</taxon>
        <taxon>Bacteroidota</taxon>
        <taxon>Saprospiria</taxon>
        <taxon>Saprospirales</taxon>
        <taxon>Saprospiraceae</taxon>
        <taxon>Candidatus Opimibacter</taxon>
    </lineage>
</organism>
<comment type="catalytic activity">
    <reaction evidence="10">
        <text>7,8-dihydroneopterin 3'-triphosphate + H2O = 6-carboxy-5,6,7,8-tetrahydropterin + triphosphate + acetaldehyde + 2 H(+)</text>
        <dbReference type="Rhea" id="RHEA:27966"/>
        <dbReference type="ChEBI" id="CHEBI:15343"/>
        <dbReference type="ChEBI" id="CHEBI:15377"/>
        <dbReference type="ChEBI" id="CHEBI:15378"/>
        <dbReference type="ChEBI" id="CHEBI:18036"/>
        <dbReference type="ChEBI" id="CHEBI:58462"/>
        <dbReference type="ChEBI" id="CHEBI:61032"/>
        <dbReference type="EC" id="4.1.2.50"/>
    </reaction>
</comment>
<keyword evidence="7" id="KW-0862">Zinc</keyword>
<evidence type="ECO:0000256" key="9">
    <source>
        <dbReference type="ARBA" id="ARBA00031449"/>
    </source>
</evidence>
<dbReference type="AlphaFoldDB" id="A0A9D7XPT8"/>